<dbReference type="Gene3D" id="1.10.340.30">
    <property type="entry name" value="Hypothetical protein, domain 2"/>
    <property type="match status" value="1"/>
</dbReference>
<feature type="active site" evidence="6">
    <location>
        <position position="174"/>
    </location>
</feature>
<dbReference type="GO" id="GO:0140078">
    <property type="term" value="F:class I DNA-(apurinic or apyrimidinic site) endonuclease activity"/>
    <property type="evidence" value="ECO:0007669"/>
    <property type="project" value="UniProtKB-EC"/>
</dbReference>
<dbReference type="GO" id="GO:0006284">
    <property type="term" value="P:base-excision repair"/>
    <property type="evidence" value="ECO:0007669"/>
    <property type="project" value="UniProtKB-UniRule"/>
</dbReference>
<reference evidence="8" key="1">
    <citation type="submission" date="2015-02" db="EMBL/GenBank/DDBJ databases">
        <title>Pyrococcus kukulkanii sp. nov., a novel hyperthermophilic archaeon isolated from a deep-sea hydrothermal vent at the Guaymas Basin.</title>
        <authorList>
            <person name="Oger P.M."/>
            <person name="Callac N."/>
            <person name="Jebbar M."/>
            <person name="Godfroy A."/>
        </authorList>
    </citation>
    <scope>NUCLEOTIDE SEQUENCE [LARGE SCALE GENOMIC DNA]</scope>
    <source>
        <strain evidence="8">NCB100</strain>
    </source>
</reference>
<dbReference type="NCBIfam" id="NF009785">
    <property type="entry name" value="PRK13280.1-2"/>
    <property type="match status" value="1"/>
</dbReference>
<evidence type="ECO:0000256" key="6">
    <source>
        <dbReference type="HAMAP-Rule" id="MF_01168"/>
    </source>
</evidence>
<comment type="domain">
    <text evidence="6">Contains two alpha-helical subdomains, with the 8-oxoguanine binding site located in a cleft at their interface. Contains a helix-hairpin-helix (HhH) structural motif and a Gly/Pro-rich sequence followed by a conserved Asp (HhH-GPD motif).</text>
</comment>
<dbReference type="InterPro" id="IPR011257">
    <property type="entry name" value="DNA_glycosylase"/>
</dbReference>
<evidence type="ECO:0000256" key="5">
    <source>
        <dbReference type="ARBA" id="ARBA00023239"/>
    </source>
</evidence>
<dbReference type="EC" id="3.2.2.-" evidence="6"/>
<dbReference type="Pfam" id="PF09171">
    <property type="entry name" value="AGOG"/>
    <property type="match status" value="1"/>
</dbReference>
<evidence type="ECO:0000256" key="4">
    <source>
        <dbReference type="ARBA" id="ARBA00023204"/>
    </source>
</evidence>
<evidence type="ECO:0000256" key="3">
    <source>
        <dbReference type="ARBA" id="ARBA00022801"/>
    </source>
</evidence>
<evidence type="ECO:0000313" key="8">
    <source>
        <dbReference type="Proteomes" id="UP000070587"/>
    </source>
</evidence>
<keyword evidence="1 6" id="KW-0227">DNA damage</keyword>
<evidence type="ECO:0000256" key="1">
    <source>
        <dbReference type="ARBA" id="ARBA00022763"/>
    </source>
</evidence>
<evidence type="ECO:0000256" key="2">
    <source>
        <dbReference type="ARBA" id="ARBA00022769"/>
    </source>
</evidence>
<keyword evidence="4 6" id="KW-0234">DNA repair</keyword>
<dbReference type="SUPFAM" id="SSF48150">
    <property type="entry name" value="DNA-glycosylase"/>
    <property type="match status" value="1"/>
</dbReference>
<feature type="binding site" evidence="6">
    <location>
        <position position="172"/>
    </location>
    <ligand>
        <name>8-oxoguanine</name>
        <dbReference type="ChEBI" id="CHEBI:52617"/>
    </ligand>
</feature>
<dbReference type="PIRSF" id="PIRSF008955">
    <property type="entry name" value="AGOG"/>
    <property type="match status" value="1"/>
</dbReference>
<keyword evidence="2 6" id="KW-0228">DNA excision</keyword>
<sequence>MIAELIREIGIGGARYIEENLDEQFQALKYLSERQDGEVFIKLVVANALISYQLTGRGEQWWWEFARHFSNVEVTSLYEAYSTFLPTSRYNRRLVEQKLRRIKRVEGFLNSLSLEELSRYYENMRSFWLALAKAVGSEREKKTMVFAVKMFGYASRIVFSEFIPYPMEIPIPEDVRIIKVTKRLTQESPRKFWGKIARQTGVPPLHIDSIIWPVLGGADVHKAPEPLRLKLLKLYKLIK</sequence>
<comment type="function">
    <text evidence="6">DNA repair enzyme that is part of the base excision repair (BER) pathway; protects from oxidative damage by removing the major product of DNA oxidation, 8-oxoguanine (GO), from single- and double-stranded DNA substrates.</text>
</comment>
<dbReference type="HAMAP" id="MF_01168">
    <property type="entry name" value="AGOG"/>
    <property type="match status" value="1"/>
</dbReference>
<dbReference type="EC" id="4.2.99.18" evidence="6"/>
<keyword evidence="3 6" id="KW-0378">Hydrolase</keyword>
<protein>
    <recommendedName>
        <fullName evidence="6">N-glycosylase/DNA lyase</fullName>
    </recommendedName>
    <alternativeName>
        <fullName evidence="6">8-oxoguanine DNA glycosylase</fullName>
        <ecNumber evidence="6">3.2.2.-</ecNumber>
    </alternativeName>
    <alternativeName>
        <fullName evidence="6">AGOG</fullName>
    </alternativeName>
    <alternativeName>
        <fullName evidence="6">DNA-(apurinic or apyrimidinic site) lyase</fullName>
        <shortName evidence="6">AP lyase</shortName>
        <ecNumber evidence="6">4.2.99.18</ecNumber>
    </alternativeName>
</protein>
<feature type="active site" description="Schiff-base intermediate with DNA" evidence="6">
    <location>
        <position position="142"/>
    </location>
</feature>
<gene>
    <name evidence="7" type="ORF">TQ32_05070</name>
</gene>
<dbReference type="PATRIC" id="fig|1609559.3.peg.1053"/>
<evidence type="ECO:0000313" key="7">
    <source>
        <dbReference type="EMBL" id="AMM53921.1"/>
    </source>
</evidence>
<dbReference type="GO" id="GO:0000702">
    <property type="term" value="F:oxidized base lesion DNA N-glycosylase activity"/>
    <property type="evidence" value="ECO:0007669"/>
    <property type="project" value="UniProtKB-UniRule"/>
</dbReference>
<comment type="caution">
    <text evidence="6">Lacks conserved residue(s) required for the propagation of feature annotation.</text>
</comment>
<dbReference type="RefSeq" id="WP_068321839.1">
    <property type="nucleotide sequence ID" value="NZ_CP010835.1"/>
</dbReference>
<accession>A0A127B989</accession>
<keyword evidence="5 6" id="KW-0456">Lyase</keyword>
<comment type="catalytic activity">
    <reaction evidence="6">
        <text>2'-deoxyribonucleotide-(2'-deoxyribose 5'-phosphate)-2'-deoxyribonucleotide-DNA = a 3'-end 2'-deoxyribonucleotide-(2,3-dehydro-2,3-deoxyribose 5'-phosphate)-DNA + a 5'-end 5'-phospho-2'-deoxyribonucleoside-DNA + H(+)</text>
        <dbReference type="Rhea" id="RHEA:66592"/>
        <dbReference type="Rhea" id="RHEA-COMP:13180"/>
        <dbReference type="Rhea" id="RHEA-COMP:16897"/>
        <dbReference type="Rhea" id="RHEA-COMP:17067"/>
        <dbReference type="ChEBI" id="CHEBI:15378"/>
        <dbReference type="ChEBI" id="CHEBI:136412"/>
        <dbReference type="ChEBI" id="CHEBI:157695"/>
        <dbReference type="ChEBI" id="CHEBI:167181"/>
        <dbReference type="EC" id="4.2.99.18"/>
    </reaction>
</comment>
<feature type="binding site" evidence="6">
    <location>
        <position position="51"/>
    </location>
    <ligand>
        <name>8-oxoguanine</name>
        <dbReference type="ChEBI" id="CHEBI:52617"/>
    </ligand>
</feature>
<proteinExistence type="inferred from homology"/>
<dbReference type="KEGG" id="pyc:TQ32_05070"/>
<dbReference type="Proteomes" id="UP000070587">
    <property type="component" value="Chromosome"/>
</dbReference>
<reference evidence="7 8" key="2">
    <citation type="journal article" date="2016" name="Int. J. Syst. Evol. Microbiol.">
        <title>Pyrococcus kukulkanii sp. nov., a hyperthermophilic, piezophilic archaeon isolated from a deep-sea hydrothermal vent.</title>
        <authorList>
            <person name="Callac N."/>
            <person name="Oger P."/>
            <person name="Lesongeur F."/>
            <person name="Rattray J.E."/>
            <person name="Vannier P."/>
            <person name="Michoud G."/>
            <person name="Beauverger M."/>
            <person name="Gayet N."/>
            <person name="Rouxel O."/>
            <person name="Jebbar M."/>
            <person name="Godfroy A."/>
        </authorList>
    </citation>
    <scope>NUCLEOTIDE SEQUENCE [LARGE SCALE GENOMIC DNA]</scope>
    <source>
        <strain evidence="7 8">NCB100</strain>
    </source>
</reference>
<dbReference type="InterPro" id="IPR016544">
    <property type="entry name" value="AGOG"/>
</dbReference>
<comment type="similarity">
    <text evidence="6">Belongs to the archaeal N-glycosylase/DNA lyase (AGOG) family.</text>
</comment>
<feature type="binding site" evidence="6">
    <location>
        <position position="62"/>
    </location>
    <ligand>
        <name>8-oxoguanine</name>
        <dbReference type="ChEBI" id="CHEBI:52617"/>
    </ligand>
</feature>
<dbReference type="InterPro" id="IPR015254">
    <property type="entry name" value="AGOG-like"/>
</dbReference>
<dbReference type="GeneID" id="28491183"/>
<organism evidence="7 8">
    <name type="scientific">Pyrococcus kukulkanii</name>
    <dbReference type="NCBI Taxonomy" id="1609559"/>
    <lineage>
        <taxon>Archaea</taxon>
        <taxon>Methanobacteriati</taxon>
        <taxon>Methanobacteriota</taxon>
        <taxon>Thermococci</taxon>
        <taxon>Thermococcales</taxon>
        <taxon>Thermococcaceae</taxon>
        <taxon>Pyrococcus</taxon>
    </lineage>
</organism>
<feature type="binding site" evidence="6">
    <location>
        <position position="212"/>
    </location>
    <ligand>
        <name>8-oxoguanine</name>
        <dbReference type="ChEBI" id="CHEBI:52617"/>
    </ligand>
</feature>
<dbReference type="OrthoDB" id="15106at2157"/>
<dbReference type="EMBL" id="CP010835">
    <property type="protein sequence ID" value="AMM53921.1"/>
    <property type="molecule type" value="Genomic_DNA"/>
</dbReference>
<dbReference type="STRING" id="1609559.TQ32_05070"/>
<feature type="binding site" evidence="6">
    <location>
        <position position="146"/>
    </location>
    <ligand>
        <name>8-oxoguanine</name>
        <dbReference type="ChEBI" id="CHEBI:52617"/>
    </ligand>
</feature>
<name>A0A127B989_9EURY</name>
<feature type="binding site" evidence="6">
    <location>
        <position position="208"/>
    </location>
    <ligand>
        <name>8-oxoguanine</name>
        <dbReference type="ChEBI" id="CHEBI:52617"/>
    </ligand>
</feature>
<feature type="binding site" evidence="6">
    <location>
        <position position="24"/>
    </location>
    <ligand>
        <name>8-oxoguanine</name>
        <dbReference type="ChEBI" id="CHEBI:52617"/>
    </ligand>
</feature>
<dbReference type="AlphaFoldDB" id="A0A127B989"/>